<organism evidence="2 3">
    <name type="scientific">Shewanella schlegeliana</name>
    <dbReference type="NCBI Taxonomy" id="190308"/>
    <lineage>
        <taxon>Bacteria</taxon>
        <taxon>Pseudomonadati</taxon>
        <taxon>Pseudomonadota</taxon>
        <taxon>Gammaproteobacteria</taxon>
        <taxon>Alteromonadales</taxon>
        <taxon>Shewanellaceae</taxon>
        <taxon>Shewanella</taxon>
    </lineage>
</organism>
<dbReference type="InterPro" id="IPR011051">
    <property type="entry name" value="RmlC_Cupin_sf"/>
</dbReference>
<dbReference type="InterPro" id="IPR046058">
    <property type="entry name" value="WbuC_cupin"/>
</dbReference>
<keyword evidence="3" id="KW-1185">Reference proteome</keyword>
<reference evidence="2 3" key="1">
    <citation type="submission" date="2021-01" db="EMBL/GenBank/DDBJ databases">
        <title>Genome sequence of Shewanella schlegeliana JCM 11561.</title>
        <authorList>
            <person name="Zhang H."/>
            <person name="Li C."/>
        </authorList>
    </citation>
    <scope>NUCLEOTIDE SEQUENCE [LARGE SCALE GENOMIC DNA]</scope>
    <source>
        <strain evidence="2 3">JCM 11561</strain>
    </source>
</reference>
<comment type="caution">
    <text evidence="2">The sequence shown here is derived from an EMBL/GenBank/DDBJ whole genome shotgun (WGS) entry which is preliminary data.</text>
</comment>
<evidence type="ECO:0000313" key="3">
    <source>
        <dbReference type="Proteomes" id="UP000604898"/>
    </source>
</evidence>
<dbReference type="Pfam" id="PF19480">
    <property type="entry name" value="DUF6016"/>
    <property type="match status" value="1"/>
</dbReference>
<gene>
    <name evidence="2" type="ORF">JMA39_00435</name>
</gene>
<sequence length="135" mass="15433">MKLIEQSDTDKLFSIAKDSKRKRAHLNLHSDYSEKVQRLLIALLSGSYVEPHYHELCWQWEMFLVIQGVIQVKTYDFEGNVIKSVLVGDEQQSNLVHLEPGDIHSVECISDKALMLEVKEGPFDPGCAKLFPSFI</sequence>
<dbReference type="NCBIfam" id="TIGR04366">
    <property type="entry name" value="cupin_WbuC"/>
    <property type="match status" value="1"/>
</dbReference>
<accession>A0ABS1SUP4</accession>
<dbReference type="EMBL" id="JAESVD010000001">
    <property type="protein sequence ID" value="MBL4911629.1"/>
    <property type="molecule type" value="Genomic_DNA"/>
</dbReference>
<name>A0ABS1SUP4_9GAMM</name>
<dbReference type="RefSeq" id="WP_202719881.1">
    <property type="nucleotide sequence ID" value="NZ_BPEX01000063.1"/>
</dbReference>
<dbReference type="Proteomes" id="UP000604898">
    <property type="component" value="Unassembled WGS sequence"/>
</dbReference>
<dbReference type="SUPFAM" id="SSF51182">
    <property type="entry name" value="RmlC-like cupins"/>
    <property type="match status" value="1"/>
</dbReference>
<evidence type="ECO:0000313" key="2">
    <source>
        <dbReference type="EMBL" id="MBL4911629.1"/>
    </source>
</evidence>
<proteinExistence type="predicted"/>
<dbReference type="CDD" id="cd07005">
    <property type="entry name" value="cupin_WbuC-like"/>
    <property type="match status" value="1"/>
</dbReference>
<dbReference type="InterPro" id="IPR027565">
    <property type="entry name" value="Cupin_WbuC"/>
</dbReference>
<dbReference type="Gene3D" id="2.60.120.10">
    <property type="entry name" value="Jelly Rolls"/>
    <property type="match status" value="1"/>
</dbReference>
<evidence type="ECO:0000259" key="1">
    <source>
        <dbReference type="Pfam" id="PF19480"/>
    </source>
</evidence>
<feature type="domain" description="Cupin fold metalloprotein WbuC cupin" evidence="1">
    <location>
        <begin position="4"/>
        <end position="85"/>
    </location>
</feature>
<dbReference type="InterPro" id="IPR014710">
    <property type="entry name" value="RmlC-like_jellyroll"/>
</dbReference>
<protein>
    <submittedName>
        <fullName evidence="2">WbuC family cupin fold metalloprotein</fullName>
    </submittedName>
</protein>